<name>A0AA49GM24_9BACT</name>
<feature type="region of interest" description="Disordered" evidence="1">
    <location>
        <begin position="24"/>
        <end position="64"/>
    </location>
</feature>
<proteinExistence type="predicted"/>
<evidence type="ECO:0000256" key="1">
    <source>
        <dbReference type="SAM" id="MobiDB-lite"/>
    </source>
</evidence>
<sequence length="460" mass="51617">MKTIIFQLWLGLLFLAASAMAQTEEHHPHHNHADQEKQHSMSTDTVSHENHAGGVPMSHAFSQNLPMNRNGSGTGWLPDATPMYGYMHHTNRWMYMVHGNLFLRYNYQDIGRKGARGNDKFDAPNWVMGMGQTRVGHRGLFRFSAMLSLDPLTVGGEGYPLLYQSGETWEGEPLVDRQHPHDLFSELSVGYTHMFSKDVDAFAYLGYPGEPAFGPVAFMHRVSSLYNPDAPIGHHWQDATHITFGVGTLGLRYKQLKLEGSVFTGREPNEERYGFDRPRFDSWSARLSYNPAPAWAFQVSKAWVKDVHALGPREDMNKTSASAIHALRLGTDTYLNSTAVWGYNQAQGHHDPQSSFLLESALTAKSTTVYGKYEWVEKSTEDLVLNEEIYGHDAIFAVNAVTLGVQQSLAEVLKTNVALGVQGTWYRSPDELEELYGNNPLAFEVYLRVYPGLMNAGASR</sequence>
<feature type="signal peptide" evidence="2">
    <location>
        <begin position="1"/>
        <end position="21"/>
    </location>
</feature>
<dbReference type="AlphaFoldDB" id="A0AA49GM24"/>
<reference evidence="3" key="2">
    <citation type="journal article" date="2024" name="Antonie Van Leeuwenhoek">
        <title>Roseihalotalea indica gen. nov., sp. nov., a halophilic Bacteroidetes from mesopelagic Southwest Indian Ocean with higher carbohydrate metabolic potential.</title>
        <authorList>
            <person name="Chen B."/>
            <person name="Zhang M."/>
            <person name="Lin D."/>
            <person name="Ye J."/>
            <person name="Tang K."/>
        </authorList>
    </citation>
    <scope>NUCLEOTIDE SEQUENCE</scope>
    <source>
        <strain evidence="3">TK19036</strain>
    </source>
</reference>
<evidence type="ECO:0000313" key="3">
    <source>
        <dbReference type="EMBL" id="WKN37340.1"/>
    </source>
</evidence>
<protein>
    <submittedName>
        <fullName evidence="3">Uncharacterized protein</fullName>
    </submittedName>
</protein>
<keyword evidence="2" id="KW-0732">Signal</keyword>
<reference evidence="3" key="1">
    <citation type="journal article" date="2023" name="Comput. Struct. Biotechnol. J.">
        <title>Discovery of a novel marine Bacteroidetes with a rich repertoire of carbohydrate-active enzymes.</title>
        <authorList>
            <person name="Chen B."/>
            <person name="Liu G."/>
            <person name="Chen Q."/>
            <person name="Wang H."/>
            <person name="Liu L."/>
            <person name="Tang K."/>
        </authorList>
    </citation>
    <scope>NUCLEOTIDE SEQUENCE</scope>
    <source>
        <strain evidence="3">TK19036</strain>
    </source>
</reference>
<accession>A0AA49GM24</accession>
<feature type="compositionally biased region" description="Basic and acidic residues" evidence="1">
    <location>
        <begin position="24"/>
        <end position="39"/>
    </location>
</feature>
<gene>
    <name evidence="3" type="ORF">K4G66_01290</name>
</gene>
<dbReference type="EMBL" id="CP120682">
    <property type="protein sequence ID" value="WKN37340.1"/>
    <property type="molecule type" value="Genomic_DNA"/>
</dbReference>
<organism evidence="3">
    <name type="scientific">Roseihalotalea indica</name>
    <dbReference type="NCBI Taxonomy" id="2867963"/>
    <lineage>
        <taxon>Bacteria</taxon>
        <taxon>Pseudomonadati</taxon>
        <taxon>Bacteroidota</taxon>
        <taxon>Cytophagia</taxon>
        <taxon>Cytophagales</taxon>
        <taxon>Catalimonadaceae</taxon>
        <taxon>Roseihalotalea</taxon>
    </lineage>
</organism>
<evidence type="ECO:0000256" key="2">
    <source>
        <dbReference type="SAM" id="SignalP"/>
    </source>
</evidence>
<feature type="chain" id="PRO_5041405058" evidence="2">
    <location>
        <begin position="22"/>
        <end position="460"/>
    </location>
</feature>